<evidence type="ECO:0000256" key="3">
    <source>
        <dbReference type="PROSITE-ProRule" id="PRU00339"/>
    </source>
</evidence>
<comment type="caution">
    <text evidence="7">The sequence shown here is derived from an EMBL/GenBank/DDBJ whole genome shotgun (WGS) entry which is preliminary data.</text>
</comment>
<dbReference type="SUPFAM" id="SSF46894">
    <property type="entry name" value="C-terminal effector domain of the bipartite response regulators"/>
    <property type="match status" value="1"/>
</dbReference>
<accession>A1ZNQ6</accession>
<dbReference type="Pfam" id="PF13424">
    <property type="entry name" value="TPR_12"/>
    <property type="match status" value="1"/>
</dbReference>
<name>A1ZNQ6_MICM2</name>
<dbReference type="InterPro" id="IPR036388">
    <property type="entry name" value="WH-like_DNA-bd_sf"/>
</dbReference>
<evidence type="ECO:0000313" key="7">
    <source>
        <dbReference type="EMBL" id="EAY27945.1"/>
    </source>
</evidence>
<dbReference type="eggNOG" id="COG0457">
    <property type="taxonomic scope" value="Bacteria"/>
</dbReference>
<reference evidence="7 8" key="1">
    <citation type="submission" date="2007-01" db="EMBL/GenBank/DDBJ databases">
        <authorList>
            <person name="Haygood M."/>
            <person name="Podell S."/>
            <person name="Anderson C."/>
            <person name="Hopkinson B."/>
            <person name="Roe K."/>
            <person name="Barbeau K."/>
            <person name="Gaasterland T."/>
            <person name="Ferriera S."/>
            <person name="Johnson J."/>
            <person name="Kravitz S."/>
            <person name="Beeson K."/>
            <person name="Sutton G."/>
            <person name="Rogers Y.-H."/>
            <person name="Friedman R."/>
            <person name="Frazier M."/>
            <person name="Venter J.C."/>
        </authorList>
    </citation>
    <scope>NUCLEOTIDE SEQUENCE [LARGE SCALE GENOMIC DNA]</scope>
    <source>
        <strain evidence="7 8">ATCC 23134</strain>
    </source>
</reference>
<sequence length="742" mass="86274">MRYIFFITIIGIFYSQGQAKSQKQPQKVDSLKNVLDKTQLNKQRVDVCNQLAHLFHNTDLKKTNHYALQALNLAYDLKYTEGISSAYYHLGWARMQLGKDNRNSKAYLLQAICYAEQANYTQGKLDAYNGLGAVLMYDKAYDESLKYFQKAAQLLRTVNNPEALAANYCNSANVFMYKGDNNKAIILLEKALEIQKTLGMPEKQAIMHFNLAINYSKLGNHLQALRHYKKALQLQKGQGNIRHKAFMHSHIGRLYHKMGQYDETWHHLTKALALFKRVKSKKWLIKVNINIAKLLIDYEDYPQALEYLQRAKKLIPQAKQEKRLPVIYYCQAFIYLKTKKIKRAETLIRKYLRDTSMSSWQISSLYNLLGKVYLARKQYTLARDYAAKSVALRSSKQSKANRHSPHNTLGAALYHLGKPEQALAQYNKVTILGEGVNSPRDYMEAIYGISQCYEALGRSDEALTHYKQYHQLRDSLTNHKNFRKLGQKEMKYALRLQKDSLQKQYAEAQLIIARQAQEKQDKQQYLFLGLLGVFLVTIAIFLFYQNKQKHGKELFAAEQKLWKETQNRIWAEQQKLKNEIELKNQQLTSHTLHMIQKNQALNELRKLVNAVRQQRTMAEAKKMFHKLAQLVDFGLNLDKDWADFQNIFEQLHPEFFKSLQGQFPKLTQGELQLCALIRLNLDNKVIADMQGISINGIRIKRHRIRQKLGLEVADNLLEALVLIEKGEYQVEQPVEVTRAQRA</sequence>
<dbReference type="Gene3D" id="1.10.10.10">
    <property type="entry name" value="Winged helix-like DNA-binding domain superfamily/Winged helix DNA-binding domain"/>
    <property type="match status" value="1"/>
</dbReference>
<dbReference type="RefSeq" id="WP_002698593.1">
    <property type="nucleotide sequence ID" value="NZ_AAWS01000019.1"/>
</dbReference>
<proteinExistence type="predicted"/>
<keyword evidence="5" id="KW-0472">Membrane</keyword>
<dbReference type="PANTHER" id="PTHR45641">
    <property type="entry name" value="TETRATRICOPEPTIDE REPEAT PROTEIN (AFU_ORTHOLOGUE AFUA_6G03870)"/>
    <property type="match status" value="1"/>
</dbReference>
<keyword evidence="1" id="KW-0677">Repeat</keyword>
<keyword evidence="8" id="KW-1185">Reference proteome</keyword>
<dbReference type="Proteomes" id="UP000004095">
    <property type="component" value="Unassembled WGS sequence"/>
</dbReference>
<dbReference type="Gene3D" id="1.25.40.10">
    <property type="entry name" value="Tetratricopeptide repeat domain"/>
    <property type="match status" value="3"/>
</dbReference>
<evidence type="ECO:0000259" key="6">
    <source>
        <dbReference type="Pfam" id="PF17874"/>
    </source>
</evidence>
<keyword evidence="5" id="KW-1133">Transmembrane helix</keyword>
<dbReference type="InterPro" id="IPR016032">
    <property type="entry name" value="Sig_transdc_resp-reg_C-effctor"/>
</dbReference>
<keyword evidence="2 3" id="KW-0802">TPR repeat</keyword>
<dbReference type="InterPro" id="IPR019734">
    <property type="entry name" value="TPR_rpt"/>
</dbReference>
<evidence type="ECO:0000313" key="8">
    <source>
        <dbReference type="Proteomes" id="UP000004095"/>
    </source>
</evidence>
<feature type="repeat" description="TPR" evidence="3">
    <location>
        <begin position="285"/>
        <end position="318"/>
    </location>
</feature>
<keyword evidence="5" id="KW-0812">Transmembrane</keyword>
<dbReference type="SUPFAM" id="SSF48452">
    <property type="entry name" value="TPR-like"/>
    <property type="match status" value="3"/>
</dbReference>
<keyword evidence="4" id="KW-0175">Coiled coil</keyword>
<evidence type="ECO:0000256" key="1">
    <source>
        <dbReference type="ARBA" id="ARBA00022737"/>
    </source>
</evidence>
<evidence type="ECO:0000256" key="4">
    <source>
        <dbReference type="SAM" id="Coils"/>
    </source>
</evidence>
<dbReference type="GO" id="GO:0003677">
    <property type="term" value="F:DNA binding"/>
    <property type="evidence" value="ECO:0007669"/>
    <property type="project" value="InterPro"/>
</dbReference>
<dbReference type="PROSITE" id="PS50005">
    <property type="entry name" value="TPR"/>
    <property type="match status" value="3"/>
</dbReference>
<feature type="repeat" description="TPR" evidence="3">
    <location>
        <begin position="125"/>
        <end position="158"/>
    </location>
</feature>
<dbReference type="Pfam" id="PF17874">
    <property type="entry name" value="TPR_MalT"/>
    <property type="match status" value="1"/>
</dbReference>
<feature type="repeat" description="TPR" evidence="3">
    <location>
        <begin position="205"/>
        <end position="238"/>
    </location>
</feature>
<dbReference type="SMART" id="SM00028">
    <property type="entry name" value="TPR"/>
    <property type="match status" value="8"/>
</dbReference>
<dbReference type="InterPro" id="IPR041617">
    <property type="entry name" value="TPR_MalT"/>
</dbReference>
<dbReference type="PANTHER" id="PTHR45641:SF19">
    <property type="entry name" value="NEPHROCYSTIN-3"/>
    <property type="match status" value="1"/>
</dbReference>
<dbReference type="InterPro" id="IPR011990">
    <property type="entry name" value="TPR-like_helical_dom_sf"/>
</dbReference>
<evidence type="ECO:0000256" key="5">
    <source>
        <dbReference type="SAM" id="Phobius"/>
    </source>
</evidence>
<feature type="coiled-coil region" evidence="4">
    <location>
        <begin position="594"/>
        <end position="621"/>
    </location>
</feature>
<evidence type="ECO:0000256" key="2">
    <source>
        <dbReference type="ARBA" id="ARBA00022803"/>
    </source>
</evidence>
<feature type="domain" description="MalT-like TPR region" evidence="6">
    <location>
        <begin position="136"/>
        <end position="383"/>
    </location>
</feature>
<dbReference type="AlphaFoldDB" id="A1ZNQ6"/>
<dbReference type="OrthoDB" id="638548at2"/>
<gene>
    <name evidence="7" type="ORF">M23134_02614</name>
</gene>
<dbReference type="GO" id="GO:0006355">
    <property type="term" value="P:regulation of DNA-templated transcription"/>
    <property type="evidence" value="ECO:0007669"/>
    <property type="project" value="InterPro"/>
</dbReference>
<feature type="transmembrane region" description="Helical" evidence="5">
    <location>
        <begin position="525"/>
        <end position="544"/>
    </location>
</feature>
<dbReference type="EMBL" id="AAWS01000019">
    <property type="protein sequence ID" value="EAY27945.1"/>
    <property type="molecule type" value="Genomic_DNA"/>
</dbReference>
<protein>
    <submittedName>
        <fullName evidence="7">Tetratricopeptide repeat domain protein</fullName>
    </submittedName>
</protein>
<organism evidence="7 8">
    <name type="scientific">Microscilla marina ATCC 23134</name>
    <dbReference type="NCBI Taxonomy" id="313606"/>
    <lineage>
        <taxon>Bacteria</taxon>
        <taxon>Pseudomonadati</taxon>
        <taxon>Bacteroidota</taxon>
        <taxon>Cytophagia</taxon>
        <taxon>Cytophagales</taxon>
        <taxon>Microscillaceae</taxon>
        <taxon>Microscilla</taxon>
    </lineage>
</organism>